<protein>
    <submittedName>
        <fullName evidence="1">Uncharacterized protein</fullName>
    </submittedName>
</protein>
<organism evidence="1 2">
    <name type="scientific">Acinetobacter bouvetii</name>
    <dbReference type="NCBI Taxonomy" id="202951"/>
    <lineage>
        <taxon>Bacteria</taxon>
        <taxon>Pseudomonadati</taxon>
        <taxon>Pseudomonadota</taxon>
        <taxon>Gammaproteobacteria</taxon>
        <taxon>Moraxellales</taxon>
        <taxon>Moraxellaceae</taxon>
        <taxon>Acinetobacter</taxon>
    </lineage>
</organism>
<evidence type="ECO:0000313" key="1">
    <source>
        <dbReference type="EMBL" id="CAB1222573.1"/>
    </source>
</evidence>
<sequence length="51" mass="5970">MLFTKVVKLVIQRRAQNQPVYVTAARAKMDLTIARLQQNSQVHLLRTDYLE</sequence>
<dbReference type="Proteomes" id="UP000489961">
    <property type="component" value="Unassembled WGS sequence"/>
</dbReference>
<gene>
    <name evidence="1" type="ORF">SFB21_3153</name>
</gene>
<dbReference type="AlphaFoldDB" id="A0A811GFX2"/>
<comment type="caution">
    <text evidence="1">The sequence shown here is derived from an EMBL/GenBank/DDBJ whole genome shotgun (WGS) entry which is preliminary data.</text>
</comment>
<dbReference type="EMBL" id="CADDTS010000049">
    <property type="protein sequence ID" value="CAB1222573.1"/>
    <property type="molecule type" value="Genomic_DNA"/>
</dbReference>
<accession>A0A811GFX2</accession>
<reference evidence="1 2" key="1">
    <citation type="submission" date="2020-02" db="EMBL/GenBank/DDBJ databases">
        <authorList>
            <person name="Chaudhuri R."/>
        </authorList>
    </citation>
    <scope>NUCLEOTIDE SEQUENCE [LARGE SCALE GENOMIC DNA]</scope>
    <source>
        <strain evidence="1">SFB21</strain>
    </source>
</reference>
<proteinExistence type="predicted"/>
<dbReference type="RefSeq" id="WP_174560838.1">
    <property type="nucleotide sequence ID" value="NZ_CADDTS010000049.1"/>
</dbReference>
<name>A0A811GFX2_9GAMM</name>
<evidence type="ECO:0000313" key="2">
    <source>
        <dbReference type="Proteomes" id="UP000489961"/>
    </source>
</evidence>